<protein>
    <submittedName>
        <fullName evidence="3">Uncharacterized protein</fullName>
    </submittedName>
</protein>
<name>A0ABW2JXD8_9ACTN</name>
<organism evidence="3 4">
    <name type="scientific">Streptomyces monticola</name>
    <dbReference type="NCBI Taxonomy" id="2666263"/>
    <lineage>
        <taxon>Bacteria</taxon>
        <taxon>Bacillati</taxon>
        <taxon>Actinomycetota</taxon>
        <taxon>Actinomycetes</taxon>
        <taxon>Kitasatosporales</taxon>
        <taxon>Streptomycetaceae</taxon>
        <taxon>Streptomyces</taxon>
    </lineage>
</organism>
<evidence type="ECO:0000313" key="4">
    <source>
        <dbReference type="Proteomes" id="UP001596523"/>
    </source>
</evidence>
<dbReference type="RefSeq" id="WP_381840148.1">
    <property type="nucleotide sequence ID" value="NZ_JBHTCF010000029.1"/>
</dbReference>
<evidence type="ECO:0000313" key="3">
    <source>
        <dbReference type="EMBL" id="MFC7310163.1"/>
    </source>
</evidence>
<keyword evidence="2" id="KW-0732">Signal</keyword>
<evidence type="ECO:0000256" key="2">
    <source>
        <dbReference type="SAM" id="SignalP"/>
    </source>
</evidence>
<feature type="signal peptide" evidence="2">
    <location>
        <begin position="1"/>
        <end position="35"/>
    </location>
</feature>
<feature type="region of interest" description="Disordered" evidence="1">
    <location>
        <begin position="131"/>
        <end position="152"/>
    </location>
</feature>
<proteinExistence type="predicted"/>
<dbReference type="EMBL" id="JBHTCF010000029">
    <property type="protein sequence ID" value="MFC7310163.1"/>
    <property type="molecule type" value="Genomic_DNA"/>
</dbReference>
<feature type="chain" id="PRO_5047383021" evidence="2">
    <location>
        <begin position="36"/>
        <end position="152"/>
    </location>
</feature>
<keyword evidence="4" id="KW-1185">Reference proteome</keyword>
<sequence length="152" mass="14602">MSLAPAPRRRSSVALLLGALLAVLTLGLVCGPASAAAAGASGALGTSGAFSAGASGAGAGAGAQTVRVAAPAMSAVGDGVGCGQQKKDESGGQPAAPSRGAFAHEQLVSTLSYAHGGHADWTADGAFLGVTPDRGPPPRDPPTHVELSVLRV</sequence>
<evidence type="ECO:0000256" key="1">
    <source>
        <dbReference type="SAM" id="MobiDB-lite"/>
    </source>
</evidence>
<gene>
    <name evidence="3" type="ORF">ACFQVC_38855</name>
</gene>
<dbReference type="Proteomes" id="UP001596523">
    <property type="component" value="Unassembled WGS sequence"/>
</dbReference>
<feature type="region of interest" description="Disordered" evidence="1">
    <location>
        <begin position="79"/>
        <end position="101"/>
    </location>
</feature>
<comment type="caution">
    <text evidence="3">The sequence shown here is derived from an EMBL/GenBank/DDBJ whole genome shotgun (WGS) entry which is preliminary data.</text>
</comment>
<accession>A0ABW2JXD8</accession>
<reference evidence="4" key="1">
    <citation type="journal article" date="2019" name="Int. J. Syst. Evol. Microbiol.">
        <title>The Global Catalogue of Microorganisms (GCM) 10K type strain sequencing project: providing services to taxonomists for standard genome sequencing and annotation.</title>
        <authorList>
            <consortium name="The Broad Institute Genomics Platform"/>
            <consortium name="The Broad Institute Genome Sequencing Center for Infectious Disease"/>
            <person name="Wu L."/>
            <person name="Ma J."/>
        </authorList>
    </citation>
    <scope>NUCLEOTIDE SEQUENCE [LARGE SCALE GENOMIC DNA]</scope>
    <source>
        <strain evidence="4">SYNS20</strain>
    </source>
</reference>